<sequence length="339" mass="37544">MTGRTRARQATSRQQTRKAMRREAAEASGRLIRPATVVFWAGLGVVCISFQVWVFGRWAAGGGLRAMPPGGYEISPTRQATTWAVQIFVVAALTACAWWLVRDCHRQGRVTYLAVLFFGYWTTLWSSPLSNYSTLAIVSNRYSLNVTSWGPYIPGWHGPQAQEQVQSVVLTDAGYVLLILWVWVVVAATVRIARWRPHWGLGRLALSAALVCFVFDAIVEAAYIRMGTYAYPRGLPHLTLFPGHWYQLPLSASFMVTIAAVLPAVLVALQAQATGREEWILHGSEKLPRRARPWARLLAGAGFLNVCVVLSHTGWVLFSLVSSDQPPPDIPGYLRVPGT</sequence>
<feature type="transmembrane region" description="Helical" evidence="1">
    <location>
        <begin position="110"/>
        <end position="127"/>
    </location>
</feature>
<name>A0A7W8B3U3_STRST</name>
<feature type="transmembrane region" description="Helical" evidence="1">
    <location>
        <begin position="37"/>
        <end position="60"/>
    </location>
</feature>
<feature type="transmembrane region" description="Helical" evidence="1">
    <location>
        <begin position="204"/>
        <end position="224"/>
    </location>
</feature>
<dbReference type="AlphaFoldDB" id="A0A7W8B3U3"/>
<feature type="transmembrane region" description="Helical" evidence="1">
    <location>
        <begin position="244"/>
        <end position="269"/>
    </location>
</feature>
<gene>
    <name evidence="2" type="ORF">FHS40_008975</name>
</gene>
<dbReference type="Pfam" id="PF17198">
    <property type="entry name" value="AveC_like"/>
    <property type="match status" value="1"/>
</dbReference>
<dbReference type="InterPro" id="IPR033459">
    <property type="entry name" value="AveC-like"/>
</dbReference>
<proteinExistence type="predicted"/>
<keyword evidence="1" id="KW-0472">Membrane</keyword>
<protein>
    <recommendedName>
        <fullName evidence="4">Spirocyclase, AveC family</fullName>
    </recommendedName>
</protein>
<organism evidence="2 3">
    <name type="scientific">Streptomyces spectabilis</name>
    <dbReference type="NCBI Taxonomy" id="68270"/>
    <lineage>
        <taxon>Bacteria</taxon>
        <taxon>Bacillati</taxon>
        <taxon>Actinomycetota</taxon>
        <taxon>Actinomycetes</taxon>
        <taxon>Kitasatosporales</taxon>
        <taxon>Streptomycetaceae</taxon>
        <taxon>Streptomyces</taxon>
    </lineage>
</organism>
<evidence type="ECO:0008006" key="4">
    <source>
        <dbReference type="Google" id="ProtNLM"/>
    </source>
</evidence>
<keyword evidence="3" id="KW-1185">Reference proteome</keyword>
<keyword evidence="1" id="KW-1133">Transmembrane helix</keyword>
<accession>A0A7W8B3U3</accession>
<feature type="transmembrane region" description="Helical" evidence="1">
    <location>
        <begin position="173"/>
        <end position="192"/>
    </location>
</feature>
<evidence type="ECO:0000313" key="2">
    <source>
        <dbReference type="EMBL" id="MBB5109845.1"/>
    </source>
</evidence>
<keyword evidence="1" id="KW-0812">Transmembrane</keyword>
<feature type="transmembrane region" description="Helical" evidence="1">
    <location>
        <begin position="80"/>
        <end position="101"/>
    </location>
</feature>
<evidence type="ECO:0000313" key="3">
    <source>
        <dbReference type="Proteomes" id="UP000549009"/>
    </source>
</evidence>
<dbReference type="EMBL" id="JACHJD010000042">
    <property type="protein sequence ID" value="MBB5109845.1"/>
    <property type="molecule type" value="Genomic_DNA"/>
</dbReference>
<dbReference type="RefSeq" id="WP_184926886.1">
    <property type="nucleotide sequence ID" value="NZ_BMSQ01000051.1"/>
</dbReference>
<feature type="transmembrane region" description="Helical" evidence="1">
    <location>
        <begin position="294"/>
        <end position="318"/>
    </location>
</feature>
<reference evidence="2 3" key="1">
    <citation type="submission" date="2020-08" db="EMBL/GenBank/DDBJ databases">
        <title>Genomic Encyclopedia of Type Strains, Phase III (KMG-III): the genomes of soil and plant-associated and newly described type strains.</title>
        <authorList>
            <person name="Whitman W."/>
        </authorList>
    </citation>
    <scope>NUCLEOTIDE SEQUENCE [LARGE SCALE GENOMIC DNA]</scope>
    <source>
        <strain evidence="2 3">CECT 3146</strain>
    </source>
</reference>
<evidence type="ECO:0000256" key="1">
    <source>
        <dbReference type="SAM" id="Phobius"/>
    </source>
</evidence>
<comment type="caution">
    <text evidence="2">The sequence shown here is derived from an EMBL/GenBank/DDBJ whole genome shotgun (WGS) entry which is preliminary data.</text>
</comment>
<dbReference type="Proteomes" id="UP000549009">
    <property type="component" value="Unassembled WGS sequence"/>
</dbReference>